<protein>
    <recommendedName>
        <fullName evidence="2">Bacteriophage Mu GpT domain-containing protein</fullName>
    </recommendedName>
</protein>
<accession>A0A0F9EN68</accession>
<gene>
    <name evidence="1" type="ORF">LCGC14_2406630</name>
</gene>
<organism evidence="1">
    <name type="scientific">marine sediment metagenome</name>
    <dbReference type="NCBI Taxonomy" id="412755"/>
    <lineage>
        <taxon>unclassified sequences</taxon>
        <taxon>metagenomes</taxon>
        <taxon>ecological metagenomes</taxon>
    </lineage>
</organism>
<dbReference type="AlphaFoldDB" id="A0A0F9EN68"/>
<sequence length="343" mass="39057">MGVKLSQLADMIEITLADLPKQEFEVMWDDPEYEFCRIYQNERMEIDGGSSIKRKVMLDPAGGAHYRRTFDTDEPDVEDVMKGIEVPWCQIGTDYSWDIFEILLNKNDEKGFINLMKTRRVAKLWGLAALIEERAWKTPTSATDDLYPYGVPYYLTFYESDSTISTTDGFNGEFIKYQDGTFSATVAGLSATTYDKWRNYCAVYSDINNAMLEKFRTAFLLTRFKAPLFIKDPADKRVAAKRIYTDADTAVKLQTLADQRDDNHTGGELMGNIRADDSGVVFLNRVPVVYIPQLVGADASPIYCVDFSKFIPVTHAGRWMEESEPMIDRSQHTTFTVFLDGAH</sequence>
<feature type="non-terminal residue" evidence="1">
    <location>
        <position position="343"/>
    </location>
</feature>
<proteinExistence type="predicted"/>
<reference evidence="1" key="1">
    <citation type="journal article" date="2015" name="Nature">
        <title>Complex archaea that bridge the gap between prokaryotes and eukaryotes.</title>
        <authorList>
            <person name="Spang A."/>
            <person name="Saw J.H."/>
            <person name="Jorgensen S.L."/>
            <person name="Zaremba-Niedzwiedzka K."/>
            <person name="Martijn J."/>
            <person name="Lind A.E."/>
            <person name="van Eijk R."/>
            <person name="Schleper C."/>
            <person name="Guy L."/>
            <person name="Ettema T.J."/>
        </authorList>
    </citation>
    <scope>NUCLEOTIDE SEQUENCE</scope>
</reference>
<name>A0A0F9EN68_9ZZZZ</name>
<evidence type="ECO:0008006" key="2">
    <source>
        <dbReference type="Google" id="ProtNLM"/>
    </source>
</evidence>
<evidence type="ECO:0000313" key="1">
    <source>
        <dbReference type="EMBL" id="KKL25308.1"/>
    </source>
</evidence>
<dbReference type="EMBL" id="LAZR01036264">
    <property type="protein sequence ID" value="KKL25308.1"/>
    <property type="molecule type" value="Genomic_DNA"/>
</dbReference>
<comment type="caution">
    <text evidence="1">The sequence shown here is derived from an EMBL/GenBank/DDBJ whole genome shotgun (WGS) entry which is preliminary data.</text>
</comment>